<evidence type="ECO:0000256" key="3">
    <source>
        <dbReference type="ARBA" id="ARBA00022989"/>
    </source>
</evidence>
<dbReference type="Pfam" id="PF05462">
    <property type="entry name" value="Dicty_CAR"/>
    <property type="match status" value="1"/>
</dbReference>
<dbReference type="GO" id="GO:0007189">
    <property type="term" value="P:adenylate cyclase-activating G protein-coupled receptor signaling pathway"/>
    <property type="evidence" value="ECO:0007669"/>
    <property type="project" value="TreeGrafter"/>
</dbReference>
<evidence type="ECO:0000256" key="1">
    <source>
        <dbReference type="ARBA" id="ARBA00004141"/>
    </source>
</evidence>
<dbReference type="GeneID" id="41998837"/>
<feature type="transmembrane region" description="Helical" evidence="6">
    <location>
        <begin position="55"/>
        <end position="75"/>
    </location>
</feature>
<organism evidence="8 9">
    <name type="scientific">Fusarium coffeatum</name>
    <dbReference type="NCBI Taxonomy" id="231269"/>
    <lineage>
        <taxon>Eukaryota</taxon>
        <taxon>Fungi</taxon>
        <taxon>Dikarya</taxon>
        <taxon>Ascomycota</taxon>
        <taxon>Pezizomycotina</taxon>
        <taxon>Sordariomycetes</taxon>
        <taxon>Hypocreomycetidae</taxon>
        <taxon>Hypocreales</taxon>
        <taxon>Nectriaceae</taxon>
        <taxon>Fusarium</taxon>
        <taxon>Fusarium incarnatum-equiseti species complex</taxon>
    </lineage>
</organism>
<feature type="transmembrane region" description="Helical" evidence="6">
    <location>
        <begin position="180"/>
        <end position="203"/>
    </location>
</feature>
<dbReference type="OrthoDB" id="18453at2759"/>
<dbReference type="Gene3D" id="1.20.1070.10">
    <property type="entry name" value="Rhodopsin 7-helix transmembrane proteins"/>
    <property type="match status" value="1"/>
</dbReference>
<keyword evidence="2 6" id="KW-0812">Transmembrane</keyword>
<gene>
    <name evidence="8" type="ORF">FIESC28_09405</name>
</gene>
<protein>
    <recommendedName>
        <fullName evidence="7">G-protein coupled receptors family 2 profile 2 domain-containing protein</fullName>
    </recommendedName>
</protein>
<name>A0A366R074_9HYPO</name>
<dbReference type="PANTHER" id="PTHR23112">
    <property type="entry name" value="G PROTEIN-COUPLED RECEPTOR 157-RELATED"/>
    <property type="match status" value="1"/>
</dbReference>
<feature type="transmembrane region" description="Helical" evidence="6">
    <location>
        <begin position="398"/>
        <end position="422"/>
    </location>
</feature>
<comment type="caution">
    <text evidence="8">The sequence shown here is derived from an EMBL/GenBank/DDBJ whole genome shotgun (WGS) entry which is preliminary data.</text>
</comment>
<evidence type="ECO:0000259" key="7">
    <source>
        <dbReference type="PROSITE" id="PS50261"/>
    </source>
</evidence>
<dbReference type="InterPro" id="IPR017981">
    <property type="entry name" value="GPCR_2-like_7TM"/>
</dbReference>
<evidence type="ECO:0000256" key="6">
    <source>
        <dbReference type="SAM" id="Phobius"/>
    </source>
</evidence>
<dbReference type="GO" id="GO:0005886">
    <property type="term" value="C:plasma membrane"/>
    <property type="evidence" value="ECO:0007669"/>
    <property type="project" value="TreeGrafter"/>
</dbReference>
<feature type="transmembrane region" description="Helical" evidence="6">
    <location>
        <begin position="20"/>
        <end position="43"/>
    </location>
</feature>
<dbReference type="PANTHER" id="PTHR23112:SF0">
    <property type="entry name" value="TRANSMEMBRANE PROTEIN 116"/>
    <property type="match status" value="1"/>
</dbReference>
<dbReference type="PROSITE" id="PS50261">
    <property type="entry name" value="G_PROTEIN_RECEP_F2_4"/>
    <property type="match status" value="1"/>
</dbReference>
<dbReference type="SUPFAM" id="SSF81321">
    <property type="entry name" value="Family A G protein-coupled receptor-like"/>
    <property type="match status" value="1"/>
</dbReference>
<proteinExistence type="predicted"/>
<dbReference type="GO" id="GO:0007166">
    <property type="term" value="P:cell surface receptor signaling pathway"/>
    <property type="evidence" value="ECO:0007669"/>
    <property type="project" value="InterPro"/>
</dbReference>
<keyword evidence="3 6" id="KW-1133">Transmembrane helix</keyword>
<keyword evidence="4 6" id="KW-0472">Membrane</keyword>
<feature type="transmembrane region" description="Helical" evidence="6">
    <location>
        <begin position="365"/>
        <end position="386"/>
    </location>
</feature>
<evidence type="ECO:0000256" key="2">
    <source>
        <dbReference type="ARBA" id="ARBA00022692"/>
    </source>
</evidence>
<feature type="region of interest" description="Disordered" evidence="5">
    <location>
        <begin position="225"/>
        <end position="255"/>
    </location>
</feature>
<keyword evidence="9" id="KW-1185">Reference proteome</keyword>
<dbReference type="AlphaFoldDB" id="A0A366R074"/>
<feature type="transmembrane region" description="Helical" evidence="6">
    <location>
        <begin position="129"/>
        <end position="150"/>
    </location>
</feature>
<evidence type="ECO:0000313" key="9">
    <source>
        <dbReference type="Proteomes" id="UP000253153"/>
    </source>
</evidence>
<feature type="domain" description="G-protein coupled receptors family 2 profile 2" evidence="7">
    <location>
        <begin position="21"/>
        <end position="210"/>
    </location>
</feature>
<accession>A0A366R074</accession>
<dbReference type="GO" id="GO:0004930">
    <property type="term" value="F:G protein-coupled receptor activity"/>
    <property type="evidence" value="ECO:0007669"/>
    <property type="project" value="TreeGrafter"/>
</dbReference>
<dbReference type="EMBL" id="QKXC01000234">
    <property type="protein sequence ID" value="RBR10541.1"/>
    <property type="molecule type" value="Genomic_DNA"/>
</dbReference>
<reference evidence="8 9" key="1">
    <citation type="submission" date="2018-06" db="EMBL/GenBank/DDBJ databases">
        <title>Fusarium incarnatum-equiseti species complex species 28.</title>
        <authorList>
            <person name="Gardiner D.M."/>
        </authorList>
    </citation>
    <scope>NUCLEOTIDE SEQUENCE [LARGE SCALE GENOMIC DNA]</scope>
    <source>
        <strain evidence="8 9">FIESC_28</strain>
    </source>
</reference>
<evidence type="ECO:0000256" key="5">
    <source>
        <dbReference type="SAM" id="MobiDB-lite"/>
    </source>
</evidence>
<evidence type="ECO:0000256" key="4">
    <source>
        <dbReference type="ARBA" id="ARBA00023136"/>
    </source>
</evidence>
<evidence type="ECO:0000313" key="8">
    <source>
        <dbReference type="EMBL" id="RBR10541.1"/>
    </source>
</evidence>
<feature type="transmembrane region" description="Helical" evidence="6">
    <location>
        <begin position="103"/>
        <end position="120"/>
    </location>
</feature>
<sequence length="488" mass="54905">MEHMGRHPRGYSLSPDHINVLITIERVGAGCSMVAIVLLLLSFTLFKKLRTTPNLFIVFASIANAGASVASMIGYDGLQAGEDSSLCQAQAFIFEWFMQSDPWWSLAMAINVFLVFFCNADPRMFRKYAWFYCIICFGGPMIPAIVLISIRNSPKGLMYGDAALWCWIGSDWSLVRLYAYYIPIWIFSFLSIMIYVAVGYRVFHARNVLKHMVVDGMKVERSDSIPYSSSEHRGSSEAVAFPHGTSEASDTDSYHQNLTGRQEIYGTVVTEVQITREEPRQGTSHGIALPAAAHTGSSPPRIQSWVLPGSFEQLERTTSGRAQRFETVCTSDSAPQESSTLMTRLRAIKSNASLKLKRLDPVKMAYLRTSFIFGFAVLITWIPSSINRLYSLTHHDDISFGLSVASGCVLPLQGFWNTLIYFTTSWKVFCEEVRTAKSKWFERSEESTDGIRLNSRLGTYKGDYRDTFERTRQVRAGSTEDGEKSMTE</sequence>
<dbReference type="RefSeq" id="XP_031012354.1">
    <property type="nucleotide sequence ID" value="XM_031163541.1"/>
</dbReference>
<dbReference type="Proteomes" id="UP000253153">
    <property type="component" value="Unassembled WGS sequence"/>
</dbReference>
<comment type="subcellular location">
    <subcellularLocation>
        <location evidence="1">Membrane</location>
        <topology evidence="1">Multi-pass membrane protein</topology>
    </subcellularLocation>
</comment>